<dbReference type="InterPro" id="IPR012334">
    <property type="entry name" value="Pectin_lyas_fold"/>
</dbReference>
<dbReference type="GO" id="GO:0004672">
    <property type="term" value="F:protein kinase activity"/>
    <property type="evidence" value="ECO:0007669"/>
    <property type="project" value="InterPro"/>
</dbReference>
<keyword evidence="1" id="KW-0067">ATP-binding</keyword>
<feature type="binding site" evidence="1">
    <location>
        <position position="484"/>
    </location>
    <ligand>
        <name>ATP</name>
        <dbReference type="ChEBI" id="CHEBI:30616"/>
    </ligand>
</feature>
<dbReference type="OrthoDB" id="61110at2759"/>
<evidence type="ECO:0000313" key="4">
    <source>
        <dbReference type="Proteomes" id="UP000759131"/>
    </source>
</evidence>
<dbReference type="AlphaFoldDB" id="A0A7R9L1E9"/>
<keyword evidence="4" id="KW-1185">Reference proteome</keyword>
<feature type="domain" description="Protein kinase" evidence="2">
    <location>
        <begin position="455"/>
        <end position="492"/>
    </location>
</feature>
<dbReference type="InterPro" id="IPR009091">
    <property type="entry name" value="RCC1/BLIP-II"/>
</dbReference>
<dbReference type="InterPro" id="IPR011050">
    <property type="entry name" value="Pectin_lyase_fold/virulence"/>
</dbReference>
<evidence type="ECO:0000256" key="1">
    <source>
        <dbReference type="PROSITE-ProRule" id="PRU10141"/>
    </source>
</evidence>
<dbReference type="EMBL" id="CAJPIZ010012046">
    <property type="protein sequence ID" value="CAG2113489.1"/>
    <property type="molecule type" value="Genomic_DNA"/>
</dbReference>
<dbReference type="GO" id="GO:0005524">
    <property type="term" value="F:ATP binding"/>
    <property type="evidence" value="ECO:0007669"/>
    <property type="project" value="UniProtKB-UniRule"/>
</dbReference>
<keyword evidence="1" id="KW-0547">Nucleotide-binding</keyword>
<dbReference type="SUPFAM" id="SSF51126">
    <property type="entry name" value="Pectin lyase-like"/>
    <property type="match status" value="1"/>
</dbReference>
<organism evidence="3">
    <name type="scientific">Medioppia subpectinata</name>
    <dbReference type="NCBI Taxonomy" id="1979941"/>
    <lineage>
        <taxon>Eukaryota</taxon>
        <taxon>Metazoa</taxon>
        <taxon>Ecdysozoa</taxon>
        <taxon>Arthropoda</taxon>
        <taxon>Chelicerata</taxon>
        <taxon>Arachnida</taxon>
        <taxon>Acari</taxon>
        <taxon>Acariformes</taxon>
        <taxon>Sarcoptiformes</taxon>
        <taxon>Oribatida</taxon>
        <taxon>Brachypylina</taxon>
        <taxon>Oppioidea</taxon>
        <taxon>Oppiidae</taxon>
        <taxon>Medioppia</taxon>
    </lineage>
</organism>
<evidence type="ECO:0000259" key="2">
    <source>
        <dbReference type="PROSITE" id="PS50011"/>
    </source>
</evidence>
<dbReference type="EMBL" id="OC866621">
    <property type="protein sequence ID" value="CAD7633059.1"/>
    <property type="molecule type" value="Genomic_DNA"/>
</dbReference>
<dbReference type="SUPFAM" id="SSF56112">
    <property type="entry name" value="Protein kinase-like (PK-like)"/>
    <property type="match status" value="1"/>
</dbReference>
<accession>A0A7R9L1E9</accession>
<protein>
    <recommendedName>
        <fullName evidence="2">Protein kinase domain-containing protein</fullName>
    </recommendedName>
</protein>
<reference evidence="3" key="1">
    <citation type="submission" date="2020-11" db="EMBL/GenBank/DDBJ databases">
        <authorList>
            <person name="Tran Van P."/>
        </authorList>
    </citation>
    <scope>NUCLEOTIDE SEQUENCE</scope>
</reference>
<dbReference type="Gene3D" id="2.130.10.30">
    <property type="entry name" value="Regulator of chromosome condensation 1/beta-lactamase-inhibitor protein II"/>
    <property type="match status" value="1"/>
</dbReference>
<dbReference type="Gene3D" id="2.160.20.10">
    <property type="entry name" value="Single-stranded right-handed beta-helix, Pectin lyase-like"/>
    <property type="match status" value="1"/>
</dbReference>
<dbReference type="InterPro" id="IPR000719">
    <property type="entry name" value="Prot_kinase_dom"/>
</dbReference>
<name>A0A7R9L1E9_9ACAR</name>
<dbReference type="Gene3D" id="3.30.200.20">
    <property type="entry name" value="Phosphorylase Kinase, domain 1"/>
    <property type="match status" value="1"/>
</dbReference>
<dbReference type="InterPro" id="IPR017441">
    <property type="entry name" value="Protein_kinase_ATP_BS"/>
</dbReference>
<dbReference type="PROSITE" id="PS50011">
    <property type="entry name" value="PROTEIN_KINASE_DOM"/>
    <property type="match status" value="1"/>
</dbReference>
<feature type="non-terminal residue" evidence="3">
    <location>
        <position position="1"/>
    </location>
</feature>
<dbReference type="Pfam" id="PF13540">
    <property type="entry name" value="RCC1_2"/>
    <property type="match status" value="1"/>
</dbReference>
<sequence>FDFQIFPDKSGHCGQTRGHLTICSISLDSLEKQQIKKIYLLQPWLKLTMKLTHILMLGSCLAVYGNCKTIEVSTADQLHSALSSVTPGDSIHMAAGDYTGTFTATRSGTASAPITLKGPKKAVLSGPKYAFWLRADHWVLRGFSMANSIMGLVLEGASHNLLDDIECYNSRQEGVHFRMNSTDNILQNSYIHDTGKGEGDYYKGRGEGVYIGLSHNNWVDNKVDMSDRNQILNNRIGPGVTAECIDVKEGTNNGVIRGNHFDGTDIKGIHSADSWVDVKGESYTIEDNTGEHSIYDGFQNILNIHFGHGPDNMGSCNNTIVKNVCHGLAKNGTCVRSSTILDNKEMSEWGTSVNTTTVDINTIKLFHVFDDINGYNVFCGNSHTLVVTGDDCVYGWAYKIRGVYCYYDFSFAVTTDGRVFSWGQNNCHLGHNILDNVCSTGDQNNTEISDYKRFYDELCALGLGCFGTVFKIKHKGSGNEYAIKIIDNINCK</sequence>
<dbReference type="PROSITE" id="PS00107">
    <property type="entry name" value="PROTEIN_KINASE_ATP"/>
    <property type="match status" value="1"/>
</dbReference>
<dbReference type="Proteomes" id="UP000759131">
    <property type="component" value="Unassembled WGS sequence"/>
</dbReference>
<dbReference type="InterPro" id="IPR011009">
    <property type="entry name" value="Kinase-like_dom_sf"/>
</dbReference>
<evidence type="ECO:0000313" key="3">
    <source>
        <dbReference type="EMBL" id="CAD7633059.1"/>
    </source>
</evidence>
<gene>
    <name evidence="3" type="ORF">OSB1V03_LOCUS13458</name>
</gene>
<proteinExistence type="predicted"/>